<organism evidence="1 2">
    <name type="scientific">Periconia macrospinosa</name>
    <dbReference type="NCBI Taxonomy" id="97972"/>
    <lineage>
        <taxon>Eukaryota</taxon>
        <taxon>Fungi</taxon>
        <taxon>Dikarya</taxon>
        <taxon>Ascomycota</taxon>
        <taxon>Pezizomycotina</taxon>
        <taxon>Dothideomycetes</taxon>
        <taxon>Pleosporomycetidae</taxon>
        <taxon>Pleosporales</taxon>
        <taxon>Massarineae</taxon>
        <taxon>Periconiaceae</taxon>
        <taxon>Periconia</taxon>
    </lineage>
</organism>
<dbReference type="OrthoDB" id="426718at2759"/>
<reference evidence="1 2" key="1">
    <citation type="journal article" date="2018" name="Sci. Rep.">
        <title>Comparative genomics provides insights into the lifestyle and reveals functional heterogeneity of dark septate endophytic fungi.</title>
        <authorList>
            <person name="Knapp D.G."/>
            <person name="Nemeth J.B."/>
            <person name="Barry K."/>
            <person name="Hainaut M."/>
            <person name="Henrissat B."/>
            <person name="Johnson J."/>
            <person name="Kuo A."/>
            <person name="Lim J.H.P."/>
            <person name="Lipzen A."/>
            <person name="Nolan M."/>
            <person name="Ohm R.A."/>
            <person name="Tamas L."/>
            <person name="Grigoriev I.V."/>
            <person name="Spatafora J.W."/>
            <person name="Nagy L.G."/>
            <person name="Kovacs G.M."/>
        </authorList>
    </citation>
    <scope>NUCLEOTIDE SEQUENCE [LARGE SCALE GENOMIC DNA]</scope>
    <source>
        <strain evidence="1 2">DSE2036</strain>
    </source>
</reference>
<dbReference type="EMBL" id="KZ806208">
    <property type="protein sequence ID" value="PVH90588.1"/>
    <property type="molecule type" value="Genomic_DNA"/>
</dbReference>
<dbReference type="AlphaFoldDB" id="A0A2V1CXX9"/>
<name>A0A2V1CXX9_9PLEO</name>
<gene>
    <name evidence="1" type="ORF">DM02DRAFT_620943</name>
</gene>
<evidence type="ECO:0000313" key="2">
    <source>
        <dbReference type="Proteomes" id="UP000244855"/>
    </source>
</evidence>
<proteinExistence type="predicted"/>
<accession>A0A2V1CXX9</accession>
<dbReference type="STRING" id="97972.A0A2V1CXX9"/>
<sequence>MATNIREILRQRPLIRYAVFAYHDHMEFRILAPDLEGLPIAARNIQVKTPTFWRAISFNSQVHLGIRNDNILVLAFRVTGFPLTVENFVIRRDG</sequence>
<evidence type="ECO:0000313" key="1">
    <source>
        <dbReference type="EMBL" id="PVH90588.1"/>
    </source>
</evidence>
<keyword evidence="2" id="KW-1185">Reference proteome</keyword>
<protein>
    <submittedName>
        <fullName evidence="1">Uncharacterized protein</fullName>
    </submittedName>
</protein>
<dbReference type="Proteomes" id="UP000244855">
    <property type="component" value="Unassembled WGS sequence"/>
</dbReference>